<feature type="domain" description="Beta-lactamase-related" evidence="1">
    <location>
        <begin position="75"/>
        <end position="364"/>
    </location>
</feature>
<dbReference type="Proteomes" id="UP000528457">
    <property type="component" value="Unassembled WGS sequence"/>
</dbReference>
<dbReference type="InterPro" id="IPR050789">
    <property type="entry name" value="Diverse_Enzym_Activities"/>
</dbReference>
<dbReference type="AlphaFoldDB" id="A0A7X0MWT4"/>
<dbReference type="EMBL" id="JACHHT010000001">
    <property type="protein sequence ID" value="MBB6521299.1"/>
    <property type="molecule type" value="Genomic_DNA"/>
</dbReference>
<proteinExistence type="predicted"/>
<dbReference type="InterPro" id="IPR001466">
    <property type="entry name" value="Beta-lactam-related"/>
</dbReference>
<dbReference type="Pfam" id="PF00144">
    <property type="entry name" value="Beta-lactamase"/>
    <property type="match status" value="1"/>
</dbReference>
<evidence type="ECO:0000259" key="1">
    <source>
        <dbReference type="Pfam" id="PF00144"/>
    </source>
</evidence>
<gene>
    <name evidence="2" type="ORF">HNR48_001577</name>
</gene>
<dbReference type="Gene3D" id="3.40.710.10">
    <property type="entry name" value="DD-peptidase/beta-lactamase superfamily"/>
    <property type="match status" value="1"/>
</dbReference>
<comment type="caution">
    <text evidence="2">The sequence shown here is derived from an EMBL/GenBank/DDBJ whole genome shotgun (WGS) entry which is preliminary data.</text>
</comment>
<name>A0A7X0MWT4_9GAMM</name>
<dbReference type="PANTHER" id="PTHR43283:SF7">
    <property type="entry name" value="BETA-LACTAMASE-RELATED DOMAIN-CONTAINING PROTEIN"/>
    <property type="match status" value="1"/>
</dbReference>
<evidence type="ECO:0000313" key="3">
    <source>
        <dbReference type="Proteomes" id="UP000528457"/>
    </source>
</evidence>
<dbReference type="InterPro" id="IPR012338">
    <property type="entry name" value="Beta-lactam/transpept-like"/>
</dbReference>
<dbReference type="InParanoid" id="A0A7X0MWT4"/>
<accession>A0A7X0MWT4</accession>
<keyword evidence="3" id="KW-1185">Reference proteome</keyword>
<dbReference type="PANTHER" id="PTHR43283">
    <property type="entry name" value="BETA-LACTAMASE-RELATED"/>
    <property type="match status" value="1"/>
</dbReference>
<sequence>MTRAMCSLNWNQAPHNRYSFQRVQSFFPTARLNRLNAQAFAYSENFQDLSAIEFQRYAGGTGTVAEMIDSSFTDSFLVVKSGAIVSEIYLNNMTPNSHHLVNSVTKSYVGMLCGIAIEQGVLNPEAAIQDYLPELDNDAWEGATVRNLLDMTAGAYYHEDYEDRHTDFWKESAVVGWRPDLLSPQGPQNLLDYAASLSGKDQDNGEKFHYRTVTTNVLGLILERAMNAPLEDLFSDYLWSKLHPSCDANVVCDAAGHLYVGAGLSATTRDLACFGMMMTNRGQLAGEQIVPAAWVQDTLAGDACSNQCYLDSEYSVFGFSHYRNQVWVKDKDKGVMLALGIHGQIIYMDQGKDIVIVKLSSQEEQVNMDMFVDAFNAMDAIASSL</sequence>
<reference evidence="2 3" key="1">
    <citation type="submission" date="2020-08" db="EMBL/GenBank/DDBJ databases">
        <title>Genomic Encyclopedia of Type Strains, Phase IV (KMG-IV): sequencing the most valuable type-strain genomes for metagenomic binning, comparative biology and taxonomic classification.</title>
        <authorList>
            <person name="Goeker M."/>
        </authorList>
    </citation>
    <scope>NUCLEOTIDE SEQUENCE [LARGE SCALE GENOMIC DNA]</scope>
    <source>
        <strain evidence="2 3">DSM 22368</strain>
    </source>
</reference>
<evidence type="ECO:0000313" key="2">
    <source>
        <dbReference type="EMBL" id="MBB6521299.1"/>
    </source>
</evidence>
<dbReference type="RefSeq" id="WP_166848881.1">
    <property type="nucleotide sequence ID" value="NZ_JAAONY010000001.1"/>
</dbReference>
<dbReference type="SUPFAM" id="SSF56601">
    <property type="entry name" value="beta-lactamase/transpeptidase-like"/>
    <property type="match status" value="1"/>
</dbReference>
<organism evidence="2 3">
    <name type="scientific">Pseudoteredinibacter isoporae</name>
    <dbReference type="NCBI Taxonomy" id="570281"/>
    <lineage>
        <taxon>Bacteria</taxon>
        <taxon>Pseudomonadati</taxon>
        <taxon>Pseudomonadota</taxon>
        <taxon>Gammaproteobacteria</taxon>
        <taxon>Cellvibrionales</taxon>
        <taxon>Cellvibrionaceae</taxon>
        <taxon>Pseudoteredinibacter</taxon>
    </lineage>
</organism>
<protein>
    <recommendedName>
        <fullName evidence="1">Beta-lactamase-related domain-containing protein</fullName>
    </recommendedName>
</protein>